<dbReference type="Gene3D" id="2.60.40.420">
    <property type="entry name" value="Cupredoxins - blue copper proteins"/>
    <property type="match status" value="1"/>
</dbReference>
<dbReference type="EMBL" id="CAFBMX010000003">
    <property type="protein sequence ID" value="CAB4924455.1"/>
    <property type="molecule type" value="Genomic_DNA"/>
</dbReference>
<protein>
    <submittedName>
        <fullName evidence="2">Unannotated protein</fullName>
    </submittedName>
</protein>
<dbReference type="InterPro" id="IPR008972">
    <property type="entry name" value="Cupredoxin"/>
</dbReference>
<feature type="region of interest" description="Disordered" evidence="1">
    <location>
        <begin position="351"/>
        <end position="370"/>
    </location>
</feature>
<proteinExistence type="predicted"/>
<evidence type="ECO:0000256" key="1">
    <source>
        <dbReference type="SAM" id="MobiDB-lite"/>
    </source>
</evidence>
<dbReference type="AlphaFoldDB" id="A0A6J7I113"/>
<accession>A0A6J7I113</accession>
<organism evidence="2">
    <name type="scientific">freshwater metagenome</name>
    <dbReference type="NCBI Taxonomy" id="449393"/>
    <lineage>
        <taxon>unclassified sequences</taxon>
        <taxon>metagenomes</taxon>
        <taxon>ecological metagenomes</taxon>
    </lineage>
</organism>
<reference evidence="2" key="1">
    <citation type="submission" date="2020-05" db="EMBL/GenBank/DDBJ databases">
        <authorList>
            <person name="Chiriac C."/>
            <person name="Salcher M."/>
            <person name="Ghai R."/>
            <person name="Kavagutti S V."/>
        </authorList>
    </citation>
    <scope>NUCLEOTIDE SEQUENCE</scope>
</reference>
<sequence length="541" mass="58999">MIRRSRLPLFAVLACLCSALAAPAWAQAGEPPILKVSPPAGAQVLKYRFGPIKVQPGQNLIDINVQTQRPSRNGWIVGFRPGLVDADSGRSPSVDVVHLHHAVWLVGEPGRGLRPVYAAGEEKTAFRAPPGFGWRYTTDQTWLINHMLHDLVGSAHSVYITYELWFIPDSAPEAADITRIDTRWMDVEGLKPYPVFNAVRGTGGADRRFTFPDEATDPYPSSPPRNRWVVDRDATLVSTAGHLHPGGLWTDLKLTRNGRTVNLFRSRAHYYEPAGAVSWDVSMTATRPTWRVAVRKGDILSTSATYDTRSRSWYEVMGIMVVGMTQTPKGGVDPFTGKVDRRGVLTHGRLPENIDRGVGEPNPGLSNPLRLRNGPYVDRVVIRNFAFEQGDLSRRGTAGLPPAVRQGQQLEFVNADQPLTIRFHTITACRAPCNRTGGIRYPLADGRVAFDSGELGFGPSIATSGVYESGDGRVPLTAAVPEPADPANCVGLSGSTKIIANGCVGSASWKTPASLRPGTYTFFCRVHPFMRGAFRVVRSGG</sequence>
<gene>
    <name evidence="2" type="ORF">UFOPK3674_00756</name>
</gene>
<name>A0A6J7I113_9ZZZZ</name>
<evidence type="ECO:0000313" key="2">
    <source>
        <dbReference type="EMBL" id="CAB4924455.1"/>
    </source>
</evidence>